<sequence length="320" mass="35698">MAFVLPHSCFPIQCLKMTVLTNHDDDFKWRCLQARTPSTAFVYAVKTTKIFCRPECPARLARRANVIFFDSGTQAQQADFRACKRCKPDLAPCNISTAPKPIVIQSPVLMQHSTEADELSSLAPGEQNARRRAAIKTKRVLISSQGRKPWKEVAREVGLSPRYLFEAFKAIEGVTPGVYSQRLRSNRRAALEADIIHEQHEMTSTTPASSSSDGLDWSQFDSTLADFIAEDLDAYMLSPAYGIGEGQSHGHEQLVWTPAETTWDSLSSVTTPRTPGRDNLDRCFAEPTGELSLWPGHQKSSNDTEQALVYEVDWMNGMVT</sequence>
<protein>
    <submittedName>
        <fullName evidence="3">Bifunctional transcriptional activator/dna repair enzyme ada</fullName>
    </submittedName>
</protein>
<dbReference type="Gene3D" id="3.40.10.10">
    <property type="entry name" value="DNA Methylphosphotriester Repair Domain"/>
    <property type="match status" value="1"/>
</dbReference>
<evidence type="ECO:0000256" key="1">
    <source>
        <dbReference type="ARBA" id="ARBA00023159"/>
    </source>
</evidence>
<dbReference type="EMBL" id="CP138593">
    <property type="protein sequence ID" value="WPH04887.1"/>
    <property type="molecule type" value="Genomic_DNA"/>
</dbReference>
<accession>A0AAQ3MA82</accession>
<dbReference type="Pfam" id="PF02805">
    <property type="entry name" value="Ada_Zn_binding"/>
    <property type="match status" value="1"/>
</dbReference>
<dbReference type="Gene3D" id="1.10.10.60">
    <property type="entry name" value="Homeodomain-like"/>
    <property type="match status" value="1"/>
</dbReference>
<name>A0AAQ3MA82_9PEZI</name>
<dbReference type="GO" id="GO:0006281">
    <property type="term" value="P:DNA repair"/>
    <property type="evidence" value="ECO:0007669"/>
    <property type="project" value="InterPro"/>
</dbReference>
<dbReference type="AlphaFoldDB" id="A0AAQ3MA82"/>
<keyword evidence="1" id="KW-0010">Activator</keyword>
<feature type="domain" description="Ada DNA repair metal-binding" evidence="2">
    <location>
        <begin position="28"/>
        <end position="89"/>
    </location>
</feature>
<gene>
    <name evidence="3" type="ORF">R9X50_00778400</name>
</gene>
<organism evidence="3 4">
    <name type="scientific">Acrodontium crateriforme</name>
    <dbReference type="NCBI Taxonomy" id="150365"/>
    <lineage>
        <taxon>Eukaryota</taxon>
        <taxon>Fungi</taxon>
        <taxon>Dikarya</taxon>
        <taxon>Ascomycota</taxon>
        <taxon>Pezizomycotina</taxon>
        <taxon>Dothideomycetes</taxon>
        <taxon>Dothideomycetidae</taxon>
        <taxon>Mycosphaerellales</taxon>
        <taxon>Teratosphaeriaceae</taxon>
        <taxon>Acrodontium</taxon>
    </lineage>
</organism>
<dbReference type="SUPFAM" id="SSF57884">
    <property type="entry name" value="Ada DNA repair protein, N-terminal domain (N-Ada 10)"/>
    <property type="match status" value="1"/>
</dbReference>
<evidence type="ECO:0000259" key="2">
    <source>
        <dbReference type="Pfam" id="PF02805"/>
    </source>
</evidence>
<dbReference type="GO" id="GO:0006355">
    <property type="term" value="P:regulation of DNA-templated transcription"/>
    <property type="evidence" value="ECO:0007669"/>
    <property type="project" value="InterPro"/>
</dbReference>
<evidence type="ECO:0000313" key="4">
    <source>
        <dbReference type="Proteomes" id="UP001303373"/>
    </source>
</evidence>
<reference evidence="3 4" key="1">
    <citation type="submission" date="2023-11" db="EMBL/GenBank/DDBJ databases">
        <title>An acidophilic fungus is an integral part of prey digestion in a carnivorous sundew plant.</title>
        <authorList>
            <person name="Tsai I.J."/>
        </authorList>
    </citation>
    <scope>NUCLEOTIDE SEQUENCE [LARGE SCALE GENOMIC DNA]</scope>
    <source>
        <strain evidence="3">169a</strain>
    </source>
</reference>
<dbReference type="InterPro" id="IPR035451">
    <property type="entry name" value="Ada-like_dom_sf"/>
</dbReference>
<dbReference type="GO" id="GO:0003677">
    <property type="term" value="F:DNA binding"/>
    <property type="evidence" value="ECO:0007669"/>
    <property type="project" value="InterPro"/>
</dbReference>
<keyword evidence="4" id="KW-1185">Reference proteome</keyword>
<dbReference type="GO" id="GO:0008168">
    <property type="term" value="F:methyltransferase activity"/>
    <property type="evidence" value="ECO:0007669"/>
    <property type="project" value="InterPro"/>
</dbReference>
<dbReference type="GO" id="GO:0008270">
    <property type="term" value="F:zinc ion binding"/>
    <property type="evidence" value="ECO:0007669"/>
    <property type="project" value="InterPro"/>
</dbReference>
<proteinExistence type="predicted"/>
<dbReference type="InterPro" id="IPR004026">
    <property type="entry name" value="Ada_DNA_repair_Zn-bd"/>
</dbReference>
<dbReference type="Proteomes" id="UP001303373">
    <property type="component" value="Chromosome 14"/>
</dbReference>
<evidence type="ECO:0000313" key="3">
    <source>
        <dbReference type="EMBL" id="WPH04887.1"/>
    </source>
</evidence>